<sequence>MSAAVPEANPPDVDGVWFQLVPDEAGANTPYGQYHRDGDLIWAEFYAGGSLRSGRLVGHLQSDGSIEAAYCLLTAAR</sequence>
<dbReference type="AlphaFoldDB" id="A0A7G6X7G5"/>
<evidence type="ECO:0000313" key="2">
    <source>
        <dbReference type="Proteomes" id="UP000515563"/>
    </source>
</evidence>
<proteinExistence type="predicted"/>
<dbReference type="InterPro" id="IPR058595">
    <property type="entry name" value="Avidin-like"/>
</dbReference>
<reference evidence="2" key="1">
    <citation type="submission" date="2019-09" db="EMBL/GenBank/DDBJ databases">
        <title>Antimicrobial potential of Antarctic Bacteria.</title>
        <authorList>
            <person name="Benaud N."/>
            <person name="Edwards R.J."/>
            <person name="Ferrari B.C."/>
        </authorList>
    </citation>
    <scope>NUCLEOTIDE SEQUENCE [LARGE SCALE GENOMIC DNA]</scope>
    <source>
        <strain evidence="2">SPB151</strain>
    </source>
</reference>
<accession>A0A7G6X7G5</accession>
<dbReference type="KEGG" id="kqi:F1D05_35105"/>
<gene>
    <name evidence="1" type="ORF">F1D05_35105</name>
</gene>
<dbReference type="EMBL" id="CP043661">
    <property type="protein sequence ID" value="QNE22180.1"/>
    <property type="molecule type" value="Genomic_DNA"/>
</dbReference>
<keyword evidence="2" id="KW-1185">Reference proteome</keyword>
<organism evidence="1 2">
    <name type="scientific">Kribbella qitaiheensis</name>
    <dbReference type="NCBI Taxonomy" id="1544730"/>
    <lineage>
        <taxon>Bacteria</taxon>
        <taxon>Bacillati</taxon>
        <taxon>Actinomycetota</taxon>
        <taxon>Actinomycetes</taxon>
        <taxon>Propionibacteriales</taxon>
        <taxon>Kribbellaceae</taxon>
        <taxon>Kribbella</taxon>
    </lineage>
</organism>
<protein>
    <submittedName>
        <fullName evidence="1">Uncharacterized protein</fullName>
    </submittedName>
</protein>
<evidence type="ECO:0000313" key="1">
    <source>
        <dbReference type="EMBL" id="QNE22180.1"/>
    </source>
</evidence>
<reference evidence="1 2" key="2">
    <citation type="journal article" date="2020" name="Microbiol. Resour. Announc.">
        <title>Antarctic desert soil bacteria exhibit high novel natural product potential, evaluated through long-read genome sequencing and comparative genomics.</title>
        <authorList>
            <person name="Benaud N."/>
            <person name="Edwards R.J."/>
            <person name="Amos T.G."/>
            <person name="D'Agostino P.M."/>
            <person name="Gutierrez-Chavez C."/>
            <person name="Montgomery K."/>
            <person name="Nicetic I."/>
            <person name="Ferrari B.C."/>
        </authorList>
    </citation>
    <scope>NUCLEOTIDE SEQUENCE [LARGE SCALE GENOMIC DNA]</scope>
    <source>
        <strain evidence="1 2">SPB151</strain>
    </source>
</reference>
<dbReference type="Pfam" id="PF26421">
    <property type="entry name" value="Avidin_like"/>
    <property type="match status" value="1"/>
</dbReference>
<dbReference type="Proteomes" id="UP000515563">
    <property type="component" value="Chromosome"/>
</dbReference>
<name>A0A7G6X7G5_9ACTN</name>
<dbReference type="RefSeq" id="WP_185444592.1">
    <property type="nucleotide sequence ID" value="NZ_CP043661.1"/>
</dbReference>